<protein>
    <submittedName>
        <fullName evidence="2">Uncharacterized protein</fullName>
    </submittedName>
</protein>
<feature type="transmembrane region" description="Helical" evidence="1">
    <location>
        <begin position="33"/>
        <end position="54"/>
    </location>
</feature>
<sequence>MSKPNACKPLASTKTRLDELISWRLIKKNPSGGLIWGIFGASLIINSYFWVHFLRRKEYQVDHKKRMWNERLEMLENPVKMKLYYSSDETKPKPCQPLIDVYKKMQEAETSNCQKCKRETDPKNE</sequence>
<dbReference type="Proteomes" id="UP000007819">
    <property type="component" value="Chromosome A3"/>
</dbReference>
<dbReference type="OrthoDB" id="6575751at2759"/>
<proteinExistence type="predicted"/>
<keyword evidence="1" id="KW-0472">Membrane</keyword>
<dbReference type="KEGG" id="api:100574740"/>
<dbReference type="AlphaFoldDB" id="A0A8R2AFE4"/>
<keyword evidence="1" id="KW-0812">Transmembrane</keyword>
<organism evidence="2 3">
    <name type="scientific">Acyrthosiphon pisum</name>
    <name type="common">Pea aphid</name>
    <dbReference type="NCBI Taxonomy" id="7029"/>
    <lineage>
        <taxon>Eukaryota</taxon>
        <taxon>Metazoa</taxon>
        <taxon>Ecdysozoa</taxon>
        <taxon>Arthropoda</taxon>
        <taxon>Hexapoda</taxon>
        <taxon>Insecta</taxon>
        <taxon>Pterygota</taxon>
        <taxon>Neoptera</taxon>
        <taxon>Paraneoptera</taxon>
        <taxon>Hemiptera</taxon>
        <taxon>Sternorrhyncha</taxon>
        <taxon>Aphidomorpha</taxon>
        <taxon>Aphidoidea</taxon>
        <taxon>Aphididae</taxon>
        <taxon>Macrosiphini</taxon>
        <taxon>Acyrthosiphon</taxon>
    </lineage>
</organism>
<keyword evidence="1" id="KW-1133">Transmembrane helix</keyword>
<dbReference type="GeneID" id="100574740"/>
<accession>A0A8R2AFE4</accession>
<keyword evidence="3" id="KW-1185">Reference proteome</keyword>
<evidence type="ECO:0000313" key="3">
    <source>
        <dbReference type="Proteomes" id="UP000007819"/>
    </source>
</evidence>
<evidence type="ECO:0000256" key="1">
    <source>
        <dbReference type="SAM" id="Phobius"/>
    </source>
</evidence>
<dbReference type="RefSeq" id="XP_003247925.1">
    <property type="nucleotide sequence ID" value="XM_003247877.3"/>
</dbReference>
<name>A0A8R2AFE4_ACYPI</name>
<evidence type="ECO:0000313" key="2">
    <source>
        <dbReference type="EnsemblMetazoa" id="XP_003247925.1"/>
    </source>
</evidence>
<reference evidence="3" key="1">
    <citation type="submission" date="2010-06" db="EMBL/GenBank/DDBJ databases">
        <authorList>
            <person name="Jiang H."/>
            <person name="Abraham K."/>
            <person name="Ali S."/>
            <person name="Alsbrooks S.L."/>
            <person name="Anim B.N."/>
            <person name="Anosike U.S."/>
            <person name="Attaway T."/>
            <person name="Bandaranaike D.P."/>
            <person name="Battles P.K."/>
            <person name="Bell S.N."/>
            <person name="Bell A.V."/>
            <person name="Beltran B."/>
            <person name="Bickham C."/>
            <person name="Bustamante Y."/>
            <person name="Caleb T."/>
            <person name="Canada A."/>
            <person name="Cardenas V."/>
            <person name="Carter K."/>
            <person name="Chacko J."/>
            <person name="Chandrabose M.N."/>
            <person name="Chavez D."/>
            <person name="Chavez A."/>
            <person name="Chen L."/>
            <person name="Chu H.-S."/>
            <person name="Claassen K.J."/>
            <person name="Cockrell R."/>
            <person name="Collins M."/>
            <person name="Cooper J.A."/>
            <person name="Cree A."/>
            <person name="Curry S.M."/>
            <person name="Da Y."/>
            <person name="Dao M.D."/>
            <person name="Das B."/>
            <person name="Davila M.-L."/>
            <person name="Davy-Carroll L."/>
            <person name="Denson S."/>
            <person name="Dinh H."/>
            <person name="Ebong V.E."/>
            <person name="Edwards J.R."/>
            <person name="Egan A."/>
            <person name="El-Daye J."/>
            <person name="Escobedo L."/>
            <person name="Fernandez S."/>
            <person name="Fernando P.R."/>
            <person name="Flagg N."/>
            <person name="Forbes L.D."/>
            <person name="Fowler R.G."/>
            <person name="Fu Q."/>
            <person name="Gabisi R.A."/>
            <person name="Ganer J."/>
            <person name="Garbino Pronczuk A."/>
            <person name="Garcia R.M."/>
            <person name="Garner T."/>
            <person name="Garrett T.E."/>
            <person name="Gonzalez D.A."/>
            <person name="Hamid H."/>
            <person name="Hawkins E.S."/>
            <person name="Hirani K."/>
            <person name="Hogues M.E."/>
            <person name="Hollins B."/>
            <person name="Hsiao C.-H."/>
            <person name="Jabil R."/>
            <person name="James M.L."/>
            <person name="Jhangiani S.N."/>
            <person name="Johnson B."/>
            <person name="Johnson Q."/>
            <person name="Joshi V."/>
            <person name="Kalu J.B."/>
            <person name="Kam C."/>
            <person name="Kashfia A."/>
            <person name="Keebler J."/>
            <person name="Kisamo H."/>
            <person name="Kovar C.L."/>
            <person name="Lago L.A."/>
            <person name="Lai C.-Y."/>
            <person name="Laidlaw J."/>
            <person name="Lara F."/>
            <person name="Le T.-K."/>
            <person name="Lee S.L."/>
            <person name="Legall F.H."/>
            <person name="Lemon S.J."/>
            <person name="Lewis L.R."/>
            <person name="Li B."/>
            <person name="Liu Y."/>
            <person name="Liu Y.-S."/>
            <person name="Lopez J."/>
            <person name="Lozado R.J."/>
            <person name="Lu J."/>
            <person name="Madu R.C."/>
            <person name="Maheshwari M."/>
            <person name="Maheshwari R."/>
            <person name="Malloy K."/>
            <person name="Martinez E."/>
            <person name="Mathew T."/>
            <person name="Mercado I.C."/>
            <person name="Mercado C."/>
            <person name="Meyer B."/>
            <person name="Montgomery K."/>
            <person name="Morgan M.B."/>
            <person name="Munidasa M."/>
            <person name="Nazareth L.V."/>
            <person name="Nelson J."/>
            <person name="Ng B.M."/>
            <person name="Nguyen N.B."/>
            <person name="Nguyen P.Q."/>
            <person name="Nguyen T."/>
            <person name="Obregon M."/>
            <person name="Okwuonu G.O."/>
            <person name="Onwere C.G."/>
            <person name="Orozco G."/>
            <person name="Parra A."/>
            <person name="Patel S."/>
            <person name="Patil S."/>
            <person name="Perez A."/>
            <person name="Perez Y."/>
            <person name="Pham C."/>
            <person name="Primus E.L."/>
            <person name="Pu L.-L."/>
            <person name="Puazo M."/>
            <person name="Qin X."/>
            <person name="Quiroz J.B."/>
            <person name="Reese J."/>
            <person name="Richards S."/>
            <person name="Rives C.M."/>
            <person name="Robberts R."/>
            <person name="Ruiz S.J."/>
            <person name="Ruiz M.J."/>
            <person name="Santibanez J."/>
            <person name="Schneider B.W."/>
            <person name="Sisson I."/>
            <person name="Smith M."/>
            <person name="Sodergren E."/>
            <person name="Song X.-Z."/>
            <person name="Song B.B."/>
            <person name="Summersgill H."/>
            <person name="Thelus R."/>
            <person name="Thornton R.D."/>
            <person name="Trejos Z.Y."/>
            <person name="Usmani K."/>
            <person name="Vattathil S."/>
            <person name="Villasana D."/>
            <person name="Walker D.L."/>
            <person name="Wang S."/>
            <person name="Wang K."/>
            <person name="White C.S."/>
            <person name="Williams A.C."/>
            <person name="Williamson J."/>
            <person name="Wilson K."/>
            <person name="Woghiren I.O."/>
            <person name="Woodworth J.R."/>
            <person name="Worley K.C."/>
            <person name="Wright R.A."/>
            <person name="Wu W."/>
            <person name="Young L."/>
            <person name="Zhang L."/>
            <person name="Zhang J."/>
            <person name="Zhu Y."/>
            <person name="Muzny D.M."/>
            <person name="Weinstock G."/>
            <person name="Gibbs R.A."/>
        </authorList>
    </citation>
    <scope>NUCLEOTIDE SEQUENCE [LARGE SCALE GENOMIC DNA]</scope>
    <source>
        <strain evidence="3">LSR1</strain>
    </source>
</reference>
<dbReference type="EnsemblMetazoa" id="XM_003247877.4">
    <property type="protein sequence ID" value="XP_003247925.1"/>
    <property type="gene ID" value="LOC100574740"/>
</dbReference>
<reference evidence="2" key="2">
    <citation type="submission" date="2022-06" db="UniProtKB">
        <authorList>
            <consortium name="EnsemblMetazoa"/>
        </authorList>
    </citation>
    <scope>IDENTIFICATION</scope>
</reference>